<sequence length="875" mass="98460">MSAEEMVTYKDIEIPKSLLGVINHMDSVDEYREELLRLGAQWDLLTILGQMVGTGTDMTGTRKGFLDLTNKLLCQLALENIRKTVQEIGAKAQVAVDILIRNLFERTADIGFLATDDDIRDFIIKNAELDELCKSGQGGEVCDTLNRTQLREEMKLALIERFREYVAKYSVYYNIILLDTEGSVLVQLDQSGRVTKTADPLIKDAVNVEGEYLEVYRYCDLLPQNERSLIYAYRVTRSNEEKEDVLGVLCLCFRFTNEMEGIFRNMTSKDDWSVKLILDADGMVIASSDRHHVPIGAKMDMVLNKDYGMIKFAGKKYIAKTSPTKGYQGFFGLGWYGHVMIPIESAFEISEESAAKKSINEKILEAVMSDPRLFSGELRSIPVQAEKIQSDLERTVWNGNVKESDPASKVLLWSISGTGAKTKKIFEQSIGNLHRTVIDSILSNVWFWAALAVDIMDRNLYERANDCRWWALTSAFKRILDKQKIEEEDREKITGILQYINGLYTVYTNLFVYDSFGRIIAVSNPTEEHMVGTVLSKEYVRGTLALKESSQYCVSKFEPSELYDNRHTYIYGASITSFRQGKSVIGGIGVVFDSEPQFLAMLQDALPRNERGEVEEGVFGVFADRKGVVISSTDPEMKAGDTLSIDREFFNMKNGQGTSKVVEHNGYYYAVGGHASSGYREYKQGDGYINDVIALMFTPLAKVNTESAHPVRRRSDSVRVKGTADSKDCIEVATFFIGTKWLGIKTENVVEAINPEGLTTVPGSHRFVKGRRIYKDLPLLVVDIRSILGLPEKEVDNDSQIIVLRFRGDQLFGLIADALGEIPQIPLDRVECSDHILDNSKYTECIVKPDPGQPNGEMLMVLRPEGIIGKLKEMI</sequence>
<name>A0A4R1K5H3_9BACT</name>
<evidence type="ECO:0000313" key="3">
    <source>
        <dbReference type="Proteomes" id="UP000294614"/>
    </source>
</evidence>
<evidence type="ECO:0000259" key="1">
    <source>
        <dbReference type="PROSITE" id="PS50851"/>
    </source>
</evidence>
<dbReference type="InterPro" id="IPR036061">
    <property type="entry name" value="CheW-like_dom_sf"/>
</dbReference>
<dbReference type="RefSeq" id="WP_132874333.1">
    <property type="nucleotide sequence ID" value="NZ_JAJUHT010000006.1"/>
</dbReference>
<organism evidence="2 3">
    <name type="scientific">Seleniivibrio woodruffii</name>
    <dbReference type="NCBI Taxonomy" id="1078050"/>
    <lineage>
        <taxon>Bacteria</taxon>
        <taxon>Pseudomonadati</taxon>
        <taxon>Deferribacterota</taxon>
        <taxon>Deferribacteres</taxon>
        <taxon>Deferribacterales</taxon>
        <taxon>Geovibrionaceae</taxon>
        <taxon>Seleniivibrio</taxon>
    </lineage>
</organism>
<reference evidence="2 3" key="1">
    <citation type="submission" date="2019-03" db="EMBL/GenBank/DDBJ databases">
        <title>Genomic Encyclopedia of Type Strains, Phase IV (KMG-IV): sequencing the most valuable type-strain genomes for metagenomic binning, comparative biology and taxonomic classification.</title>
        <authorList>
            <person name="Goeker M."/>
        </authorList>
    </citation>
    <scope>NUCLEOTIDE SEQUENCE [LARGE SCALE GENOMIC DNA]</scope>
    <source>
        <strain evidence="2 3">DSM 24984</strain>
    </source>
</reference>
<dbReference type="SMART" id="SM00260">
    <property type="entry name" value="CheW"/>
    <property type="match status" value="1"/>
</dbReference>
<dbReference type="SUPFAM" id="SSF50341">
    <property type="entry name" value="CheW-like"/>
    <property type="match status" value="1"/>
</dbReference>
<dbReference type="EMBL" id="SMGG01000006">
    <property type="protein sequence ID" value="TCK59422.1"/>
    <property type="molecule type" value="Genomic_DNA"/>
</dbReference>
<dbReference type="Proteomes" id="UP000294614">
    <property type="component" value="Unassembled WGS sequence"/>
</dbReference>
<dbReference type="Gene3D" id="2.40.50.180">
    <property type="entry name" value="CheA-289, Domain 4"/>
    <property type="match status" value="1"/>
</dbReference>
<gene>
    <name evidence="2" type="ORF">C8D98_2356</name>
</gene>
<protein>
    <submittedName>
        <fullName evidence="2">Chemotaxis signal transduction protein</fullName>
    </submittedName>
</protein>
<dbReference type="Gene3D" id="2.30.30.40">
    <property type="entry name" value="SH3 Domains"/>
    <property type="match status" value="1"/>
</dbReference>
<feature type="domain" description="CheW-like" evidence="1">
    <location>
        <begin position="729"/>
        <end position="873"/>
    </location>
</feature>
<dbReference type="PANTHER" id="PTHR22617">
    <property type="entry name" value="CHEMOTAXIS SENSOR HISTIDINE KINASE-RELATED"/>
    <property type="match status" value="1"/>
</dbReference>
<dbReference type="OrthoDB" id="9814866at2"/>
<dbReference type="GO" id="GO:0006935">
    <property type="term" value="P:chemotaxis"/>
    <property type="evidence" value="ECO:0007669"/>
    <property type="project" value="InterPro"/>
</dbReference>
<dbReference type="AlphaFoldDB" id="A0A4R1K5H3"/>
<keyword evidence="3" id="KW-1185">Reference proteome</keyword>
<proteinExistence type="predicted"/>
<dbReference type="Gene3D" id="3.30.450.20">
    <property type="entry name" value="PAS domain"/>
    <property type="match status" value="1"/>
</dbReference>
<dbReference type="Pfam" id="PF01584">
    <property type="entry name" value="CheW"/>
    <property type="match status" value="1"/>
</dbReference>
<dbReference type="PROSITE" id="PS50851">
    <property type="entry name" value="CHEW"/>
    <property type="match status" value="1"/>
</dbReference>
<dbReference type="InterPro" id="IPR039315">
    <property type="entry name" value="CheW"/>
</dbReference>
<comment type="caution">
    <text evidence="2">The sequence shown here is derived from an EMBL/GenBank/DDBJ whole genome shotgun (WGS) entry which is preliminary data.</text>
</comment>
<dbReference type="InterPro" id="IPR002545">
    <property type="entry name" value="CheW-lke_dom"/>
</dbReference>
<dbReference type="GO" id="GO:0007165">
    <property type="term" value="P:signal transduction"/>
    <property type="evidence" value="ECO:0007669"/>
    <property type="project" value="InterPro"/>
</dbReference>
<dbReference type="GO" id="GO:0005829">
    <property type="term" value="C:cytosol"/>
    <property type="evidence" value="ECO:0007669"/>
    <property type="project" value="TreeGrafter"/>
</dbReference>
<dbReference type="PANTHER" id="PTHR22617:SF23">
    <property type="entry name" value="CHEMOTAXIS PROTEIN CHEW"/>
    <property type="match status" value="1"/>
</dbReference>
<accession>A0A4R1K5H3</accession>
<evidence type="ECO:0000313" key="2">
    <source>
        <dbReference type="EMBL" id="TCK59422.1"/>
    </source>
</evidence>